<evidence type="ECO:0000259" key="5">
    <source>
        <dbReference type="PROSITE" id="PS50305"/>
    </source>
</evidence>
<dbReference type="Pfam" id="PF02146">
    <property type="entry name" value="SIR2"/>
    <property type="match status" value="1"/>
</dbReference>
<dbReference type="GeneID" id="31016162"/>
<gene>
    <name evidence="6" type="ORF">BKCO1_4200044</name>
</gene>
<dbReference type="RefSeq" id="XP_020128296.1">
    <property type="nucleotide sequence ID" value="XM_020275901.1"/>
</dbReference>
<dbReference type="PANTHER" id="PTHR11085:SF10">
    <property type="entry name" value="NAD-DEPENDENT PROTEIN DEACYLASE SIRTUIN-5, MITOCHONDRIAL-RELATED"/>
    <property type="match status" value="1"/>
</dbReference>
<evidence type="ECO:0000313" key="7">
    <source>
        <dbReference type="Proteomes" id="UP000183809"/>
    </source>
</evidence>
<keyword evidence="4" id="KW-0479">Metal-binding</keyword>
<evidence type="ECO:0000256" key="4">
    <source>
        <dbReference type="PROSITE-ProRule" id="PRU00236"/>
    </source>
</evidence>
<dbReference type="Proteomes" id="UP000183809">
    <property type="component" value="Unassembled WGS sequence"/>
</dbReference>
<keyword evidence="2" id="KW-0808">Transferase</keyword>
<keyword evidence="4" id="KW-0862">Zinc</keyword>
<evidence type="ECO:0000256" key="1">
    <source>
        <dbReference type="ARBA" id="ARBA00006924"/>
    </source>
</evidence>
<accession>A0A1J9RW19</accession>
<dbReference type="SUPFAM" id="SSF52467">
    <property type="entry name" value="DHS-like NAD/FAD-binding domain"/>
    <property type="match status" value="1"/>
</dbReference>
<dbReference type="EMBL" id="MNUE01000042">
    <property type="protein sequence ID" value="OJD32036.1"/>
    <property type="molecule type" value="Genomic_DNA"/>
</dbReference>
<dbReference type="InterPro" id="IPR029035">
    <property type="entry name" value="DHS-like_NAD/FAD-binding_dom"/>
</dbReference>
<dbReference type="GO" id="GO:0070403">
    <property type="term" value="F:NAD+ binding"/>
    <property type="evidence" value="ECO:0007669"/>
    <property type="project" value="InterPro"/>
</dbReference>
<dbReference type="AlphaFoldDB" id="A0A1J9RW19"/>
<proteinExistence type="inferred from homology"/>
<sequence>MAVDPHLCEMEHFEANQQESSAAPAKLPSNFKKELSKFYMKQQKRKVPTDTLPSASVDIPLDDYVSFANHLKSSSRIMALFGAGLSAASGVPTFRGAGGFWREYDATTLATPAAFAHDPSLVWQFYSFRRHAALNAQPNRAHVALAKLAKTRPDYLAVSQNIDGLSQRANHPAENLQLVHGSLFDIKCSNAKCSYVEEDNFTDPVVPALQLPDDVDLSDPKIPLKHVAVEDLPHCPLCSSLLRPGVVWFGESLKRSSIDRIHDWMDKGPIDLMLVVGTTAVVYPAAGYIHSARIAGARVAVFNMEESEEEGAASNLRECDWFFKGDASRIIPEVLKEVIGVVPGV</sequence>
<evidence type="ECO:0000313" key="6">
    <source>
        <dbReference type="EMBL" id="OJD32036.1"/>
    </source>
</evidence>
<reference evidence="6 7" key="1">
    <citation type="submission" date="2016-10" db="EMBL/GenBank/DDBJ databases">
        <title>Proteomics and genomics reveal pathogen-plant mechanisms compatible with a hemibiotrophic lifestyle of Diplodia corticola.</title>
        <authorList>
            <person name="Fernandes I."/>
            <person name="De Jonge R."/>
            <person name="Van De Peer Y."/>
            <person name="Devreese B."/>
            <person name="Alves A."/>
            <person name="Esteves A.C."/>
        </authorList>
    </citation>
    <scope>NUCLEOTIDE SEQUENCE [LARGE SCALE GENOMIC DNA]</scope>
    <source>
        <strain evidence="6 7">CBS 112549</strain>
    </source>
</reference>
<organism evidence="6 7">
    <name type="scientific">Diplodia corticola</name>
    <dbReference type="NCBI Taxonomy" id="236234"/>
    <lineage>
        <taxon>Eukaryota</taxon>
        <taxon>Fungi</taxon>
        <taxon>Dikarya</taxon>
        <taxon>Ascomycota</taxon>
        <taxon>Pezizomycotina</taxon>
        <taxon>Dothideomycetes</taxon>
        <taxon>Dothideomycetes incertae sedis</taxon>
        <taxon>Botryosphaeriales</taxon>
        <taxon>Botryosphaeriaceae</taxon>
        <taxon>Diplodia</taxon>
    </lineage>
</organism>
<keyword evidence="3" id="KW-0520">NAD</keyword>
<evidence type="ECO:0000256" key="2">
    <source>
        <dbReference type="ARBA" id="ARBA00022679"/>
    </source>
</evidence>
<dbReference type="InterPro" id="IPR026590">
    <property type="entry name" value="Ssirtuin_cat_dom"/>
</dbReference>
<feature type="binding site" evidence="4">
    <location>
        <position position="193"/>
    </location>
    <ligand>
        <name>Zn(2+)</name>
        <dbReference type="ChEBI" id="CHEBI:29105"/>
    </ligand>
</feature>
<feature type="binding site" evidence="4">
    <location>
        <position position="188"/>
    </location>
    <ligand>
        <name>Zn(2+)</name>
        <dbReference type="ChEBI" id="CHEBI:29105"/>
    </ligand>
</feature>
<dbReference type="GO" id="GO:0046872">
    <property type="term" value="F:metal ion binding"/>
    <property type="evidence" value="ECO:0007669"/>
    <property type="project" value="UniProtKB-KW"/>
</dbReference>
<dbReference type="InterPro" id="IPR026591">
    <property type="entry name" value="Sirtuin_cat_small_dom_sf"/>
</dbReference>
<dbReference type="STRING" id="236234.A0A1J9RW19"/>
<feature type="binding site" evidence="4">
    <location>
        <position position="235"/>
    </location>
    <ligand>
        <name>Zn(2+)</name>
        <dbReference type="ChEBI" id="CHEBI:29105"/>
    </ligand>
</feature>
<name>A0A1J9RW19_9PEZI</name>
<comment type="caution">
    <text evidence="6">The sequence shown here is derived from an EMBL/GenBank/DDBJ whole genome shotgun (WGS) entry which is preliminary data.</text>
</comment>
<keyword evidence="7" id="KW-1185">Reference proteome</keyword>
<dbReference type="InterPro" id="IPR050134">
    <property type="entry name" value="NAD-dep_sirtuin_deacylases"/>
</dbReference>
<dbReference type="GO" id="GO:0005634">
    <property type="term" value="C:nucleus"/>
    <property type="evidence" value="ECO:0007669"/>
    <property type="project" value="TreeGrafter"/>
</dbReference>
<protein>
    <submittedName>
        <fullName evidence="6">Sir2 family histone</fullName>
    </submittedName>
</protein>
<dbReference type="OrthoDB" id="424302at2759"/>
<dbReference type="PANTHER" id="PTHR11085">
    <property type="entry name" value="NAD-DEPENDENT PROTEIN DEACYLASE SIRTUIN-5, MITOCHONDRIAL-RELATED"/>
    <property type="match status" value="1"/>
</dbReference>
<feature type="binding site" evidence="4">
    <location>
        <position position="238"/>
    </location>
    <ligand>
        <name>Zn(2+)</name>
        <dbReference type="ChEBI" id="CHEBI:29105"/>
    </ligand>
</feature>
<feature type="domain" description="Deacetylase sirtuin-type" evidence="5">
    <location>
        <begin position="54"/>
        <end position="345"/>
    </location>
</feature>
<dbReference type="PROSITE" id="PS50305">
    <property type="entry name" value="SIRTUIN"/>
    <property type="match status" value="1"/>
</dbReference>
<dbReference type="Gene3D" id="3.30.1600.10">
    <property type="entry name" value="SIR2/SIRT2 'Small Domain"/>
    <property type="match status" value="1"/>
</dbReference>
<dbReference type="Gene3D" id="3.40.50.1220">
    <property type="entry name" value="TPP-binding domain"/>
    <property type="match status" value="1"/>
</dbReference>
<dbReference type="InterPro" id="IPR003000">
    <property type="entry name" value="Sirtuin"/>
</dbReference>
<feature type="active site" description="Proton acceptor" evidence="4">
    <location>
        <position position="180"/>
    </location>
</feature>
<evidence type="ECO:0000256" key="3">
    <source>
        <dbReference type="ARBA" id="ARBA00023027"/>
    </source>
</evidence>
<dbReference type="GO" id="GO:0017136">
    <property type="term" value="F:histone deacetylase activity, NAD-dependent"/>
    <property type="evidence" value="ECO:0007669"/>
    <property type="project" value="TreeGrafter"/>
</dbReference>
<comment type="similarity">
    <text evidence="1">Belongs to the sirtuin family. Class I subfamily.</text>
</comment>